<accession>A0A392TR22</accession>
<protein>
    <submittedName>
        <fullName evidence="1">Uncharacterized protein</fullName>
    </submittedName>
</protein>
<dbReference type="EMBL" id="LXQA010640273">
    <property type="protein sequence ID" value="MCI63611.1"/>
    <property type="molecule type" value="Genomic_DNA"/>
</dbReference>
<reference evidence="1 2" key="1">
    <citation type="journal article" date="2018" name="Front. Plant Sci.">
        <title>Red Clover (Trifolium pratense) and Zigzag Clover (T. medium) - A Picture of Genomic Similarities and Differences.</title>
        <authorList>
            <person name="Dluhosova J."/>
            <person name="Istvanek J."/>
            <person name="Nedelnik J."/>
            <person name="Repkova J."/>
        </authorList>
    </citation>
    <scope>NUCLEOTIDE SEQUENCE [LARGE SCALE GENOMIC DNA]</scope>
    <source>
        <strain evidence="2">cv. 10/8</strain>
        <tissue evidence="1">Leaf</tissue>
    </source>
</reference>
<name>A0A392TR22_9FABA</name>
<feature type="non-terminal residue" evidence="1">
    <location>
        <position position="67"/>
    </location>
</feature>
<sequence length="67" mass="6851">MAIVVLGKKFVIKVIEEVGEVVDGESRCCGGCVGWREGVSSRGSVDDGSVMAVAVGSSEDGSDGDWS</sequence>
<keyword evidence="2" id="KW-1185">Reference proteome</keyword>
<comment type="caution">
    <text evidence="1">The sequence shown here is derived from an EMBL/GenBank/DDBJ whole genome shotgun (WGS) entry which is preliminary data.</text>
</comment>
<dbReference type="AlphaFoldDB" id="A0A392TR22"/>
<proteinExistence type="predicted"/>
<dbReference type="Proteomes" id="UP000265520">
    <property type="component" value="Unassembled WGS sequence"/>
</dbReference>
<evidence type="ECO:0000313" key="1">
    <source>
        <dbReference type="EMBL" id="MCI63611.1"/>
    </source>
</evidence>
<evidence type="ECO:0000313" key="2">
    <source>
        <dbReference type="Proteomes" id="UP000265520"/>
    </source>
</evidence>
<organism evidence="1 2">
    <name type="scientific">Trifolium medium</name>
    <dbReference type="NCBI Taxonomy" id="97028"/>
    <lineage>
        <taxon>Eukaryota</taxon>
        <taxon>Viridiplantae</taxon>
        <taxon>Streptophyta</taxon>
        <taxon>Embryophyta</taxon>
        <taxon>Tracheophyta</taxon>
        <taxon>Spermatophyta</taxon>
        <taxon>Magnoliopsida</taxon>
        <taxon>eudicotyledons</taxon>
        <taxon>Gunneridae</taxon>
        <taxon>Pentapetalae</taxon>
        <taxon>rosids</taxon>
        <taxon>fabids</taxon>
        <taxon>Fabales</taxon>
        <taxon>Fabaceae</taxon>
        <taxon>Papilionoideae</taxon>
        <taxon>50 kb inversion clade</taxon>
        <taxon>NPAAA clade</taxon>
        <taxon>Hologalegina</taxon>
        <taxon>IRL clade</taxon>
        <taxon>Trifolieae</taxon>
        <taxon>Trifolium</taxon>
    </lineage>
</organism>